<feature type="region of interest" description="Disordered" evidence="2">
    <location>
        <begin position="1"/>
        <end position="31"/>
    </location>
</feature>
<dbReference type="AlphaFoldDB" id="A0A922HSC1"/>
<evidence type="ECO:0000313" key="5">
    <source>
        <dbReference type="Proteomes" id="UP000790347"/>
    </source>
</evidence>
<proteinExistence type="predicted"/>
<comment type="caution">
    <text evidence="4">The sequence shown here is derived from an EMBL/GenBank/DDBJ whole genome shotgun (WGS) entry which is preliminary data.</text>
</comment>
<dbReference type="InterPro" id="IPR011992">
    <property type="entry name" value="EF-hand-dom_pair"/>
</dbReference>
<keyword evidence="5" id="KW-1185">Reference proteome</keyword>
<evidence type="ECO:0000259" key="3">
    <source>
        <dbReference type="PROSITE" id="PS50222"/>
    </source>
</evidence>
<evidence type="ECO:0000313" key="4">
    <source>
        <dbReference type="EMBL" id="KAH9497828.1"/>
    </source>
</evidence>
<dbReference type="SUPFAM" id="SSF47473">
    <property type="entry name" value="EF-hand"/>
    <property type="match status" value="2"/>
</dbReference>
<sequence>MTMYRAASESDDRHLHESQIPPPYQQPSQDDVNTMLTKVFETMDKNDDTKVDSDELKQWLDKIHEGLIDDNVEQQWTYYSPPLQEVHSWESYDPEKREALIWDHYINTTYTDDVVQAYRQDVNIDEFKSDDPNFKSYYTMLKRAERRWKVADKNNDTVLIKEEFKFFLHPEESDHTKHLLVEEAMEDMDLDGNKEITLEEYMKHMNEVTPEQEKQDPGFESNHQSQFQTYLDKNKDGNLCMTELSEWLIPSYDRHEAEATRMIHDTDNDHDQKLNQQELLGNNQYFLSLIPGEMWRQYSQQTDGDSTTAATHDEF</sequence>
<dbReference type="Gene3D" id="1.10.238.10">
    <property type="entry name" value="EF-hand"/>
    <property type="match status" value="3"/>
</dbReference>
<feature type="compositionally biased region" description="Basic and acidic residues" evidence="2">
    <location>
        <begin position="8"/>
        <end position="17"/>
    </location>
</feature>
<feature type="domain" description="EF-hand" evidence="3">
    <location>
        <begin position="139"/>
        <end position="174"/>
    </location>
</feature>
<reference evidence="4" key="2">
    <citation type="journal article" date="2022" name="Res Sq">
        <title>Comparative Genomics Reveals Insights into the Divergent Evolution of Astigmatic Mites and Household Pest Adaptations.</title>
        <authorList>
            <person name="Xiong Q."/>
            <person name="Wan A.T.-Y."/>
            <person name="Liu X.-Y."/>
            <person name="Fung C.S.-H."/>
            <person name="Xiao X."/>
            <person name="Malainual N."/>
            <person name="Hou J."/>
            <person name="Wang L."/>
            <person name="Wang M."/>
            <person name="Yang K."/>
            <person name="Cui Y."/>
            <person name="Leung E."/>
            <person name="Nong W."/>
            <person name="Shin S.-K."/>
            <person name="Au S."/>
            <person name="Jeong K.Y."/>
            <person name="Chew F.T."/>
            <person name="Hui J."/>
            <person name="Leung T.F."/>
            <person name="Tungtrongchitr A."/>
            <person name="Zhong N."/>
            <person name="Liu Z."/>
            <person name="Tsui S."/>
        </authorList>
    </citation>
    <scope>NUCLEOTIDE SEQUENCE</scope>
    <source>
        <strain evidence="4">Derf</strain>
        <tissue evidence="4">Whole organism</tissue>
    </source>
</reference>
<accession>A0A922HSC1</accession>
<dbReference type="Pfam" id="PF13499">
    <property type="entry name" value="EF-hand_7"/>
    <property type="match status" value="1"/>
</dbReference>
<feature type="domain" description="EF-hand" evidence="3">
    <location>
        <begin position="31"/>
        <end position="66"/>
    </location>
</feature>
<dbReference type="PANTHER" id="PTHR10827">
    <property type="entry name" value="RETICULOCALBIN"/>
    <property type="match status" value="1"/>
</dbReference>
<evidence type="ECO:0000256" key="1">
    <source>
        <dbReference type="ARBA" id="ARBA00022837"/>
    </source>
</evidence>
<dbReference type="PROSITE" id="PS00018">
    <property type="entry name" value="EF_HAND_1"/>
    <property type="match status" value="3"/>
</dbReference>
<dbReference type="Proteomes" id="UP000790347">
    <property type="component" value="Unassembled WGS sequence"/>
</dbReference>
<name>A0A922HSC1_DERFA</name>
<dbReference type="PROSITE" id="PS50222">
    <property type="entry name" value="EF_HAND_2"/>
    <property type="match status" value="3"/>
</dbReference>
<dbReference type="InterPro" id="IPR002048">
    <property type="entry name" value="EF_hand_dom"/>
</dbReference>
<organism evidence="4 5">
    <name type="scientific">Dermatophagoides farinae</name>
    <name type="common">American house dust mite</name>
    <dbReference type="NCBI Taxonomy" id="6954"/>
    <lineage>
        <taxon>Eukaryota</taxon>
        <taxon>Metazoa</taxon>
        <taxon>Ecdysozoa</taxon>
        <taxon>Arthropoda</taxon>
        <taxon>Chelicerata</taxon>
        <taxon>Arachnida</taxon>
        <taxon>Acari</taxon>
        <taxon>Acariformes</taxon>
        <taxon>Sarcoptiformes</taxon>
        <taxon>Astigmata</taxon>
        <taxon>Psoroptidia</taxon>
        <taxon>Analgoidea</taxon>
        <taxon>Pyroglyphidae</taxon>
        <taxon>Dermatophagoidinae</taxon>
        <taxon>Dermatophagoides</taxon>
    </lineage>
</organism>
<dbReference type="PANTHER" id="PTHR10827:SF52">
    <property type="entry name" value="IP16409P"/>
    <property type="match status" value="1"/>
</dbReference>
<dbReference type="InterPro" id="IPR018247">
    <property type="entry name" value="EF_Hand_1_Ca_BS"/>
</dbReference>
<dbReference type="GO" id="GO:0005783">
    <property type="term" value="C:endoplasmic reticulum"/>
    <property type="evidence" value="ECO:0007669"/>
    <property type="project" value="TreeGrafter"/>
</dbReference>
<dbReference type="GO" id="GO:0005509">
    <property type="term" value="F:calcium ion binding"/>
    <property type="evidence" value="ECO:0007669"/>
    <property type="project" value="InterPro"/>
</dbReference>
<reference evidence="4" key="1">
    <citation type="submission" date="2013-05" db="EMBL/GenBank/DDBJ databases">
        <authorList>
            <person name="Yim A.K.Y."/>
            <person name="Chan T.F."/>
            <person name="Ji K.M."/>
            <person name="Liu X.Y."/>
            <person name="Zhou J.W."/>
            <person name="Li R.Q."/>
            <person name="Yang K.Y."/>
            <person name="Li J."/>
            <person name="Li M."/>
            <person name="Law P.T.W."/>
            <person name="Wu Y.L."/>
            <person name="Cai Z.L."/>
            <person name="Qin H."/>
            <person name="Bao Y."/>
            <person name="Leung R.K.K."/>
            <person name="Ng P.K.S."/>
            <person name="Zou J."/>
            <person name="Zhong X.J."/>
            <person name="Ran P.X."/>
            <person name="Zhong N.S."/>
            <person name="Liu Z.G."/>
            <person name="Tsui S.K.W."/>
        </authorList>
    </citation>
    <scope>NUCLEOTIDE SEQUENCE</scope>
    <source>
        <strain evidence="4">Derf</strain>
        <tissue evidence="4">Whole organism</tissue>
    </source>
</reference>
<protein>
    <recommendedName>
        <fullName evidence="3">EF-hand domain-containing protein</fullName>
    </recommendedName>
</protein>
<evidence type="ECO:0000256" key="2">
    <source>
        <dbReference type="SAM" id="MobiDB-lite"/>
    </source>
</evidence>
<dbReference type="SMART" id="SM00054">
    <property type="entry name" value="EFh"/>
    <property type="match status" value="4"/>
</dbReference>
<dbReference type="EMBL" id="ASGP02000007">
    <property type="protein sequence ID" value="KAH9497828.1"/>
    <property type="molecule type" value="Genomic_DNA"/>
</dbReference>
<keyword evidence="1" id="KW-0106">Calcium</keyword>
<gene>
    <name evidence="4" type="ORF">DERF_013783</name>
</gene>
<feature type="domain" description="EF-hand" evidence="3">
    <location>
        <begin position="176"/>
        <end position="211"/>
    </location>
</feature>